<feature type="transmembrane region" description="Helical" evidence="1">
    <location>
        <begin position="62"/>
        <end position="84"/>
    </location>
</feature>
<dbReference type="PANTHER" id="PTHR40407:SF1">
    <property type="entry name" value="HEPARAN-ALPHA-GLUCOSAMINIDE N-ACETYLTRANSFERASE CATALYTIC DOMAIN-CONTAINING PROTEIN"/>
    <property type="match status" value="1"/>
</dbReference>
<evidence type="ECO:0000256" key="1">
    <source>
        <dbReference type="SAM" id="Phobius"/>
    </source>
</evidence>
<dbReference type="EMBL" id="JACOFX010000004">
    <property type="protein sequence ID" value="MBC3908086.1"/>
    <property type="molecule type" value="Genomic_DNA"/>
</dbReference>
<dbReference type="Proteomes" id="UP000646911">
    <property type="component" value="Unassembled WGS sequence"/>
</dbReference>
<feature type="transmembrane region" description="Helical" evidence="1">
    <location>
        <begin position="277"/>
        <end position="298"/>
    </location>
</feature>
<keyword evidence="1" id="KW-1133">Transmembrane helix</keyword>
<keyword evidence="1" id="KW-0472">Membrane</keyword>
<evidence type="ECO:0000313" key="3">
    <source>
        <dbReference type="EMBL" id="MBC3908086.1"/>
    </source>
</evidence>
<comment type="caution">
    <text evidence="3">The sequence shown here is derived from an EMBL/GenBank/DDBJ whole genome shotgun (WGS) entry which is preliminary data.</text>
</comment>
<keyword evidence="1" id="KW-0812">Transmembrane</keyword>
<feature type="transmembrane region" description="Helical" evidence="1">
    <location>
        <begin position="318"/>
        <end position="340"/>
    </location>
</feature>
<feature type="transmembrane region" description="Helical" evidence="1">
    <location>
        <begin position="232"/>
        <end position="253"/>
    </location>
</feature>
<dbReference type="PANTHER" id="PTHR40407">
    <property type="entry name" value="MEMBRANE PROTEIN-LIKE PROTEIN"/>
    <property type="match status" value="1"/>
</dbReference>
<reference evidence="3 4" key="1">
    <citation type="submission" date="2020-08" db="EMBL/GenBank/DDBJ databases">
        <title>Novel species isolated from subtropical streams in China.</title>
        <authorList>
            <person name="Lu H."/>
        </authorList>
    </citation>
    <scope>NUCLEOTIDE SEQUENCE [LARGE SCALE GENOMIC DNA]</scope>
    <source>
        <strain evidence="3 4">NL8W</strain>
    </source>
</reference>
<feature type="transmembrane region" description="Helical" evidence="1">
    <location>
        <begin position="202"/>
        <end position="220"/>
    </location>
</feature>
<feature type="transmembrane region" description="Helical" evidence="1">
    <location>
        <begin position="96"/>
        <end position="118"/>
    </location>
</feature>
<protein>
    <submittedName>
        <fullName evidence="3">DUF1624 domain-containing protein</fullName>
    </submittedName>
</protein>
<evidence type="ECO:0000313" key="4">
    <source>
        <dbReference type="Proteomes" id="UP000646911"/>
    </source>
</evidence>
<dbReference type="InterPro" id="IPR012429">
    <property type="entry name" value="HGSNAT_cat"/>
</dbReference>
<evidence type="ECO:0000259" key="2">
    <source>
        <dbReference type="Pfam" id="PF07786"/>
    </source>
</evidence>
<sequence length="387" mass="42630">MVLTMTANNPNQQRINSIDALRGLVMMIMMFDHVRETFFLHQQVSDPMDVSQTAPALFFTRLAAHLCAPVFVFLTGLSACLYANPPSGPRDASGFLIKRGLLLVVLELTVVNFAWAGQFPPPTIYLQVIWVIGLAMIILGLLHKLPPLVLGLLGLLIVGGQNALAGLSFAPGTASYSLWTLLLHRGYLISDAAIKIKVSYPLLPWVGIILLGYVAGHLYATGISAPRRQRLLAILGTTALLMFVVLRCVNGYGDTQPWQDHGNELLTLMSFFNLTKYPPSLDFALLTLGTGICCLSLLEKYPGKLSRIASVFGGAPMFYYLLHLLVLLGLQKLMLAAVGASHGQRFGVEHVWQVWLIAVALIPALYYPCRAFARYKRQSGKAWVRYF</sequence>
<feature type="transmembrane region" description="Helical" evidence="1">
    <location>
        <begin position="352"/>
        <end position="369"/>
    </location>
</feature>
<feature type="transmembrane region" description="Helical" evidence="1">
    <location>
        <begin position="124"/>
        <end position="142"/>
    </location>
</feature>
<keyword evidence="4" id="KW-1185">Reference proteome</keyword>
<organism evidence="3 4">
    <name type="scientific">Undibacterium umbellatum</name>
    <dbReference type="NCBI Taxonomy" id="2762300"/>
    <lineage>
        <taxon>Bacteria</taxon>
        <taxon>Pseudomonadati</taxon>
        <taxon>Pseudomonadota</taxon>
        <taxon>Betaproteobacteria</taxon>
        <taxon>Burkholderiales</taxon>
        <taxon>Oxalobacteraceae</taxon>
        <taxon>Undibacterium</taxon>
    </lineage>
</organism>
<name>A0ABR6Z9U5_9BURK</name>
<feature type="transmembrane region" description="Helical" evidence="1">
    <location>
        <begin position="149"/>
        <end position="170"/>
    </location>
</feature>
<gene>
    <name evidence="3" type="ORF">H8L47_11015</name>
</gene>
<dbReference type="Pfam" id="PF07786">
    <property type="entry name" value="HGSNAT_cat"/>
    <property type="match status" value="1"/>
</dbReference>
<feature type="domain" description="Heparan-alpha-glucosaminide N-acetyltransferase catalytic" evidence="2">
    <location>
        <begin position="14"/>
        <end position="245"/>
    </location>
</feature>
<accession>A0ABR6Z9U5</accession>
<proteinExistence type="predicted"/>